<protein>
    <submittedName>
        <fullName evidence="1">Uncharacterized protein</fullName>
    </submittedName>
</protein>
<dbReference type="Proteomes" id="UP001314170">
    <property type="component" value="Unassembled WGS sequence"/>
</dbReference>
<name>A0AAV1R7Y3_9ROSI</name>
<evidence type="ECO:0000313" key="2">
    <source>
        <dbReference type="Proteomes" id="UP001314170"/>
    </source>
</evidence>
<comment type="caution">
    <text evidence="1">The sequence shown here is derived from an EMBL/GenBank/DDBJ whole genome shotgun (WGS) entry which is preliminary data.</text>
</comment>
<proteinExistence type="predicted"/>
<accession>A0AAV1R7Y3</accession>
<reference evidence="1 2" key="1">
    <citation type="submission" date="2024-01" db="EMBL/GenBank/DDBJ databases">
        <authorList>
            <person name="Waweru B."/>
        </authorList>
    </citation>
    <scope>NUCLEOTIDE SEQUENCE [LARGE SCALE GENOMIC DNA]</scope>
</reference>
<sequence length="93" mass="10028">MERERQSRAGTSRLAREIPSEAVCALSALGADVGTRFERALSPAEATKDLVVRKKRSIFNLESNLSTEATVADSFSIGIKSVLSFLSLKDNVG</sequence>
<dbReference type="AlphaFoldDB" id="A0AAV1R7Y3"/>
<keyword evidence="2" id="KW-1185">Reference proteome</keyword>
<evidence type="ECO:0000313" key="1">
    <source>
        <dbReference type="EMBL" id="CAK7328600.1"/>
    </source>
</evidence>
<dbReference type="EMBL" id="CAWUPB010000903">
    <property type="protein sequence ID" value="CAK7328600.1"/>
    <property type="molecule type" value="Genomic_DNA"/>
</dbReference>
<organism evidence="1 2">
    <name type="scientific">Dovyalis caffra</name>
    <dbReference type="NCBI Taxonomy" id="77055"/>
    <lineage>
        <taxon>Eukaryota</taxon>
        <taxon>Viridiplantae</taxon>
        <taxon>Streptophyta</taxon>
        <taxon>Embryophyta</taxon>
        <taxon>Tracheophyta</taxon>
        <taxon>Spermatophyta</taxon>
        <taxon>Magnoliopsida</taxon>
        <taxon>eudicotyledons</taxon>
        <taxon>Gunneridae</taxon>
        <taxon>Pentapetalae</taxon>
        <taxon>rosids</taxon>
        <taxon>fabids</taxon>
        <taxon>Malpighiales</taxon>
        <taxon>Salicaceae</taxon>
        <taxon>Flacourtieae</taxon>
        <taxon>Dovyalis</taxon>
    </lineage>
</organism>
<gene>
    <name evidence="1" type="ORF">DCAF_LOCUS6326</name>
</gene>